<keyword evidence="2" id="KW-1185">Reference proteome</keyword>
<dbReference type="STRING" id="449447.MAE_37400"/>
<protein>
    <submittedName>
        <fullName evidence="1">Uncharacterized protein</fullName>
    </submittedName>
</protein>
<organism evidence="1 2">
    <name type="scientific">Microcystis aeruginosa (strain NIES-843 / IAM M-2473)</name>
    <dbReference type="NCBI Taxonomy" id="449447"/>
    <lineage>
        <taxon>Bacteria</taxon>
        <taxon>Bacillati</taxon>
        <taxon>Cyanobacteriota</taxon>
        <taxon>Cyanophyceae</taxon>
        <taxon>Oscillatoriophycideae</taxon>
        <taxon>Chroococcales</taxon>
        <taxon>Microcystaceae</taxon>
        <taxon>Microcystis</taxon>
    </lineage>
</organism>
<accession>B0JNY2</accession>
<dbReference type="HOGENOM" id="CLU_3119827_0_0_3"/>
<dbReference type="EMBL" id="AP009552">
    <property type="protein sequence ID" value="BAG03562.1"/>
    <property type="molecule type" value="Genomic_DNA"/>
</dbReference>
<evidence type="ECO:0000313" key="2">
    <source>
        <dbReference type="Proteomes" id="UP000001510"/>
    </source>
</evidence>
<name>B0JNY2_MICAN</name>
<dbReference type="AlphaFoldDB" id="B0JNY2"/>
<evidence type="ECO:0000313" key="1">
    <source>
        <dbReference type="EMBL" id="BAG03562.1"/>
    </source>
</evidence>
<dbReference type="Proteomes" id="UP000001510">
    <property type="component" value="Chromosome"/>
</dbReference>
<proteinExistence type="predicted"/>
<gene>
    <name evidence="1" type="ordered locus">MAE_37400</name>
</gene>
<dbReference type="KEGG" id="mar:MAE_37400"/>
<dbReference type="EnsemblBacteria" id="BAG03562">
    <property type="protein sequence ID" value="BAG03562"/>
    <property type="gene ID" value="MAE_37400"/>
</dbReference>
<sequence length="50" mass="5815">MESIEKCTDSHYKKSITEAAAQVKGLLLFFLRSFQRKKIKEACFFQGFLP</sequence>
<reference evidence="1 2" key="1">
    <citation type="journal article" date="2007" name="DNA Res.">
        <title>Complete genomic structure of the bloom-forming toxic cyanobacterium Microcystis aeruginosa NIES-843.</title>
        <authorList>
            <person name="Kaneko T."/>
            <person name="Nakajima N."/>
            <person name="Okamoto S."/>
            <person name="Suzuki I."/>
            <person name="Tanabe Y."/>
            <person name="Tamaoki M."/>
            <person name="Nakamura Y."/>
            <person name="Kasai F."/>
            <person name="Watanabe A."/>
            <person name="Kawashima K."/>
            <person name="Kishida Y."/>
            <person name="Ono A."/>
            <person name="Shimizu Y."/>
            <person name="Takahashi C."/>
            <person name="Minami C."/>
            <person name="Fujishiro T."/>
            <person name="Kohara M."/>
            <person name="Katoh M."/>
            <person name="Nakazaki N."/>
            <person name="Nakayama S."/>
            <person name="Yamada M."/>
            <person name="Tabata S."/>
            <person name="Watanabe M.M."/>
        </authorList>
    </citation>
    <scope>NUCLEOTIDE SEQUENCE [LARGE SCALE GENOMIC DNA]</scope>
    <source>
        <strain evidence="2">NIES-843 / IAM M-247</strain>
    </source>
</reference>
<dbReference type="PaxDb" id="449447-MAE_37400"/>